<dbReference type="RefSeq" id="WP_136895923.1">
    <property type="nucleotide sequence ID" value="NZ_SWJE01000008.1"/>
</dbReference>
<accession>A0A4U1I342</accession>
<comment type="caution">
    <text evidence="2">The sequence shown here is derived from an EMBL/GenBank/DDBJ whole genome shotgun (WGS) entry which is preliminary data.</text>
</comment>
<evidence type="ECO:0000313" key="2">
    <source>
        <dbReference type="EMBL" id="TKC87661.1"/>
    </source>
</evidence>
<dbReference type="AlphaFoldDB" id="A0A4U1I342"/>
<feature type="region of interest" description="Disordered" evidence="1">
    <location>
        <begin position="1"/>
        <end position="88"/>
    </location>
</feature>
<organism evidence="2 3">
    <name type="scientific">Trinickia terrae</name>
    <dbReference type="NCBI Taxonomy" id="2571161"/>
    <lineage>
        <taxon>Bacteria</taxon>
        <taxon>Pseudomonadati</taxon>
        <taxon>Pseudomonadota</taxon>
        <taxon>Betaproteobacteria</taxon>
        <taxon>Burkholderiales</taxon>
        <taxon>Burkholderiaceae</taxon>
        <taxon>Trinickia</taxon>
    </lineage>
</organism>
<reference evidence="2 3" key="1">
    <citation type="submission" date="2019-04" db="EMBL/GenBank/DDBJ databases">
        <title>Trinickia sp. 7GSK02, isolated from subtropical forest soil.</title>
        <authorList>
            <person name="Gao Z.-H."/>
            <person name="Qiu L.-H."/>
        </authorList>
    </citation>
    <scope>NUCLEOTIDE SEQUENCE [LARGE SCALE GENOMIC DNA]</scope>
    <source>
        <strain evidence="2 3">7GSK02</strain>
    </source>
</reference>
<evidence type="ECO:0000256" key="1">
    <source>
        <dbReference type="SAM" id="MobiDB-lite"/>
    </source>
</evidence>
<dbReference type="Proteomes" id="UP000305539">
    <property type="component" value="Unassembled WGS sequence"/>
</dbReference>
<gene>
    <name evidence="2" type="ORF">FAZ69_15300</name>
</gene>
<protein>
    <submittedName>
        <fullName evidence="2">Uncharacterized protein</fullName>
    </submittedName>
</protein>
<name>A0A4U1I342_9BURK</name>
<feature type="compositionally biased region" description="Basic and acidic residues" evidence="1">
    <location>
        <begin position="18"/>
        <end position="27"/>
    </location>
</feature>
<evidence type="ECO:0000313" key="3">
    <source>
        <dbReference type="Proteomes" id="UP000305539"/>
    </source>
</evidence>
<sequence>MLEIRIDVVTMRVPPSKPGRDNVKVDGQDPSQASKPADPGEIAKEGRQISGPLSDLTLRAPPSPGKQKAADDGATPLSPPPLKPTRTASDIEFSSNLLELSALARESGGSRSAEESVSGKGAGRGAQAARVVARWALRNGPRDVFSGRLLTLLSSKDLNDLVGDAIGIEDEGQRADALARLGAGMEDLSAPEHESLRDRLVDAAIGINDEGAKAVALAGVGSGIAYLSAPQQRRLVDAVVSMEPGGGMAIALASIGLGMGRAKRT</sequence>
<keyword evidence="3" id="KW-1185">Reference proteome</keyword>
<dbReference type="EMBL" id="SWJE01000008">
    <property type="protein sequence ID" value="TKC87661.1"/>
    <property type="molecule type" value="Genomic_DNA"/>
</dbReference>
<proteinExistence type="predicted"/>